<gene>
    <name evidence="1" type="ORF">GGD55_006036</name>
</gene>
<sequence>MTTPKVKPDGRANIALQERCRNEETHYNIRGVFLSIHEEARLQPLEDAHELRSIQTTINAWPVLLPPGKRRRRGAFIGKLGHVLNAPKFL</sequence>
<dbReference type="EMBL" id="JACHBK010000019">
    <property type="protein sequence ID" value="MBB5539289.1"/>
    <property type="molecule type" value="Genomic_DNA"/>
</dbReference>
<evidence type="ECO:0000313" key="2">
    <source>
        <dbReference type="Proteomes" id="UP000585507"/>
    </source>
</evidence>
<evidence type="ECO:0000313" key="1">
    <source>
        <dbReference type="EMBL" id="MBB5539289.1"/>
    </source>
</evidence>
<name>A0A7W8UIA2_9HYPH</name>
<comment type="caution">
    <text evidence="1">The sequence shown here is derived from an EMBL/GenBank/DDBJ whole genome shotgun (WGS) entry which is preliminary data.</text>
</comment>
<organism evidence="1 2">
    <name type="scientific">Rhizobium giardinii</name>
    <dbReference type="NCBI Taxonomy" id="56731"/>
    <lineage>
        <taxon>Bacteria</taxon>
        <taxon>Pseudomonadati</taxon>
        <taxon>Pseudomonadota</taxon>
        <taxon>Alphaproteobacteria</taxon>
        <taxon>Hyphomicrobiales</taxon>
        <taxon>Rhizobiaceae</taxon>
        <taxon>Rhizobium/Agrobacterium group</taxon>
        <taxon>Rhizobium</taxon>
    </lineage>
</organism>
<reference evidence="1 2" key="1">
    <citation type="submission" date="2020-08" db="EMBL/GenBank/DDBJ databases">
        <title>Genomic Encyclopedia of Type Strains, Phase IV (KMG-V): Genome sequencing to study the core and pangenomes of soil and plant-associated prokaryotes.</title>
        <authorList>
            <person name="Whitman W."/>
        </authorList>
    </citation>
    <scope>NUCLEOTIDE SEQUENCE [LARGE SCALE GENOMIC DNA]</scope>
    <source>
        <strain evidence="1 2">SEMIA 4084</strain>
    </source>
</reference>
<proteinExistence type="predicted"/>
<dbReference type="RefSeq" id="WP_154663298.1">
    <property type="nucleotide sequence ID" value="NZ_JACHBK010000019.1"/>
</dbReference>
<dbReference type="AlphaFoldDB" id="A0A7W8UIA2"/>
<keyword evidence="2" id="KW-1185">Reference proteome</keyword>
<dbReference type="Proteomes" id="UP000585507">
    <property type="component" value="Unassembled WGS sequence"/>
</dbReference>
<protein>
    <submittedName>
        <fullName evidence="1">Uncharacterized protein</fullName>
    </submittedName>
</protein>
<accession>A0A7W8UIA2</accession>